<feature type="domain" description="Rho-GAP" evidence="6">
    <location>
        <begin position="110"/>
        <end position="300"/>
    </location>
</feature>
<dbReference type="PANTHER" id="PTHR46075:SF5">
    <property type="entry name" value="PHOSPHATIDYLINOSITOL 3-KINASE REGULATORY SUBUNIT ALPHA"/>
    <property type="match status" value="1"/>
</dbReference>
<protein>
    <submittedName>
        <fullName evidence="8">Phosphatidylinositol 3-kinase regulatory subunit alpha-like</fullName>
    </submittedName>
</protein>
<dbReference type="Pfam" id="PF00620">
    <property type="entry name" value="RhoGAP"/>
    <property type="match status" value="1"/>
</dbReference>
<accession>A0A3Q0GSY2</accession>
<dbReference type="GeneID" id="112550695"/>
<evidence type="ECO:0000256" key="1">
    <source>
        <dbReference type="ARBA" id="ARBA00022443"/>
    </source>
</evidence>
<keyword evidence="2" id="KW-0343">GTPase activation</keyword>
<organism evidence="7 8">
    <name type="scientific">Alligator sinensis</name>
    <name type="common">Chinese alligator</name>
    <dbReference type="NCBI Taxonomy" id="38654"/>
    <lineage>
        <taxon>Eukaryota</taxon>
        <taxon>Metazoa</taxon>
        <taxon>Chordata</taxon>
        <taxon>Craniata</taxon>
        <taxon>Vertebrata</taxon>
        <taxon>Euteleostomi</taxon>
        <taxon>Archelosauria</taxon>
        <taxon>Archosauria</taxon>
        <taxon>Crocodylia</taxon>
        <taxon>Alligatoridae</taxon>
        <taxon>Alligatorinae</taxon>
        <taxon>Alligator</taxon>
    </lineage>
</organism>
<dbReference type="InParanoid" id="A0A3Q0GSY2"/>
<dbReference type="InterPro" id="IPR000198">
    <property type="entry name" value="RhoGAP_dom"/>
</dbReference>
<evidence type="ECO:0000313" key="7">
    <source>
        <dbReference type="Proteomes" id="UP000189705"/>
    </source>
</evidence>
<reference evidence="8" key="1">
    <citation type="submission" date="2025-08" db="UniProtKB">
        <authorList>
            <consortium name="RefSeq"/>
        </authorList>
    </citation>
    <scope>IDENTIFICATION</scope>
</reference>
<feature type="region of interest" description="Disordered" evidence="4">
    <location>
        <begin position="38"/>
        <end position="57"/>
    </location>
</feature>
<dbReference type="AlphaFoldDB" id="A0A3Q0GSY2"/>
<dbReference type="Gene3D" id="1.10.555.10">
    <property type="entry name" value="Rho GTPase activation protein"/>
    <property type="match status" value="1"/>
</dbReference>
<dbReference type="InterPro" id="IPR001452">
    <property type="entry name" value="SH3_domain"/>
</dbReference>
<evidence type="ECO:0000313" key="8">
    <source>
        <dbReference type="RefSeq" id="XP_025062899.1"/>
    </source>
</evidence>
<sequence length="322" mass="34481">MASQDGLQYRALYEYQKARDEDLALAPGDLLTVSVAGLPEGDERSPQGWLSGLNERTKERGDFPGTYVEYVGPVRVMAIAPKARPRPVPPAPPGAPAGQLRGPMEAAEHTSLPEQAPVAIRRLLEALEKQGVESEALYRSLPGAAGHPELRQALLTDPSAVDLDSYDGPALAEALTWYLQELPGPMVPPAVYSELVYAAQETPSLEECSQRVRAVLETAGLPPPHRLLLQHLSPHFCQRRLEPAGRPGAGTEVNPEHHAKIIEALVLAGDTAERDVAPAPPSPGSGLASATWLKVTVVGFTVSPSCTERLFRRCRLSGSTGP</sequence>
<dbReference type="PROSITE" id="PS50238">
    <property type="entry name" value="RHOGAP"/>
    <property type="match status" value="1"/>
</dbReference>
<evidence type="ECO:0000259" key="6">
    <source>
        <dbReference type="PROSITE" id="PS50238"/>
    </source>
</evidence>
<name>A0A3Q0GSY2_ALLSI</name>
<dbReference type="SUPFAM" id="SSF48350">
    <property type="entry name" value="GTPase activation domain, GAP"/>
    <property type="match status" value="1"/>
</dbReference>
<dbReference type="SMART" id="SM00324">
    <property type="entry name" value="RhoGAP"/>
    <property type="match status" value="1"/>
</dbReference>
<dbReference type="PROSITE" id="PS50002">
    <property type="entry name" value="SH3"/>
    <property type="match status" value="1"/>
</dbReference>
<feature type="domain" description="SH3" evidence="5">
    <location>
        <begin position="4"/>
        <end position="73"/>
    </location>
</feature>
<dbReference type="InterPro" id="IPR036028">
    <property type="entry name" value="SH3-like_dom_sf"/>
</dbReference>
<gene>
    <name evidence="8" type="primary">LOC112550695</name>
</gene>
<dbReference type="GO" id="GO:0005096">
    <property type="term" value="F:GTPase activator activity"/>
    <property type="evidence" value="ECO:0007669"/>
    <property type="project" value="UniProtKB-KW"/>
</dbReference>
<dbReference type="Gene3D" id="2.30.30.40">
    <property type="entry name" value="SH3 Domains"/>
    <property type="match status" value="1"/>
</dbReference>
<dbReference type="RefSeq" id="XP_025062899.1">
    <property type="nucleotide sequence ID" value="XM_025207114.1"/>
</dbReference>
<dbReference type="SUPFAM" id="SSF50044">
    <property type="entry name" value="SH3-domain"/>
    <property type="match status" value="1"/>
</dbReference>
<dbReference type="PANTHER" id="PTHR46075">
    <property type="entry name" value="CHIMERIN FAMILY MEMBER"/>
    <property type="match status" value="1"/>
</dbReference>
<evidence type="ECO:0000256" key="3">
    <source>
        <dbReference type="PROSITE-ProRule" id="PRU00192"/>
    </source>
</evidence>
<feature type="region of interest" description="Disordered" evidence="4">
    <location>
        <begin position="83"/>
        <end position="108"/>
    </location>
</feature>
<dbReference type="Proteomes" id="UP000189705">
    <property type="component" value="Unplaced"/>
</dbReference>
<dbReference type="SMART" id="SM00326">
    <property type="entry name" value="SH3"/>
    <property type="match status" value="1"/>
</dbReference>
<proteinExistence type="predicted"/>
<keyword evidence="1 3" id="KW-0728">SH3 domain</keyword>
<feature type="compositionally biased region" description="Pro residues" evidence="4">
    <location>
        <begin position="86"/>
        <end position="95"/>
    </location>
</feature>
<dbReference type="InterPro" id="IPR051854">
    <property type="entry name" value="Rho-type_GAP"/>
</dbReference>
<evidence type="ECO:0000256" key="4">
    <source>
        <dbReference type="SAM" id="MobiDB-lite"/>
    </source>
</evidence>
<dbReference type="GO" id="GO:0007165">
    <property type="term" value="P:signal transduction"/>
    <property type="evidence" value="ECO:0007669"/>
    <property type="project" value="InterPro"/>
</dbReference>
<evidence type="ECO:0000256" key="2">
    <source>
        <dbReference type="ARBA" id="ARBA00022468"/>
    </source>
</evidence>
<dbReference type="STRING" id="38654.A0A3Q0GSY2"/>
<keyword evidence="7" id="KW-1185">Reference proteome</keyword>
<dbReference type="KEGG" id="asn:112550695"/>
<dbReference type="InterPro" id="IPR008936">
    <property type="entry name" value="Rho_GTPase_activation_prot"/>
</dbReference>
<evidence type="ECO:0000259" key="5">
    <source>
        <dbReference type="PROSITE" id="PS50002"/>
    </source>
</evidence>
<dbReference type="FunFam" id="2.30.30.40:FF:000075">
    <property type="entry name" value="phosphatidylinositol 3-kinase regulatory subunit alpha"/>
    <property type="match status" value="1"/>
</dbReference>